<gene>
    <name evidence="1" type="ordered locus">Hbor_33330</name>
</gene>
<keyword evidence="1" id="KW-0614">Plasmid</keyword>
<reference evidence="2" key="1">
    <citation type="journal article" date="2009" name="Stand. Genomic Sci.">
        <title>Complete genome sequence of Halogeometricum borinquense type strain (PR3).</title>
        <authorList>
            <person name="Malfatti S."/>
            <person name="Tindall B.J."/>
            <person name="Schneider S."/>
            <person name="Fahnrich R."/>
            <person name="Lapidus A."/>
            <person name="Labuttii K."/>
            <person name="Copeland A."/>
            <person name="Glavina Del Rio T."/>
            <person name="Nolan M."/>
            <person name="Chen F."/>
            <person name="Lucas S."/>
            <person name="Tice H."/>
            <person name="Cheng J.F."/>
            <person name="Bruce D."/>
            <person name="Goodwin L."/>
            <person name="Pitluck S."/>
            <person name="Anderson I."/>
            <person name="Pati A."/>
            <person name="Ivanova N."/>
            <person name="Mavromatis K."/>
            <person name="Chen A."/>
            <person name="Palaniappan K."/>
            <person name="D'haeseleer P."/>
            <person name="Goker M."/>
            <person name="Bristow J."/>
            <person name="Eisen J.A."/>
            <person name="Markowitz V."/>
            <person name="Hugenholtz P."/>
            <person name="Kyrpides N.C."/>
            <person name="Klenk H.P."/>
            <person name="Chain P."/>
        </authorList>
    </citation>
    <scope>NUCLEOTIDE SEQUENCE [LARGE SCALE GENOMIC DNA]</scope>
    <source>
        <strain evidence="2">ATCC 700274 / DSM 11551 / JCM 10706 / KCTC 4070 / PR3</strain>
        <plasmid evidence="2">pHBOR02</plasmid>
    </source>
</reference>
<organism evidence="1 2">
    <name type="scientific">Halogeometricum borinquense (strain ATCC 700274 / DSM 11551 / JCM 10706 / KCTC 4070 / PR3)</name>
    <dbReference type="NCBI Taxonomy" id="469382"/>
    <lineage>
        <taxon>Archaea</taxon>
        <taxon>Methanobacteriati</taxon>
        <taxon>Methanobacteriota</taxon>
        <taxon>Stenosarchaea group</taxon>
        <taxon>Halobacteria</taxon>
        <taxon>Halobacteriales</taxon>
        <taxon>Haloferacaceae</taxon>
        <taxon>Halogeometricum</taxon>
    </lineage>
</organism>
<dbReference type="AlphaFoldDB" id="E4NVH3"/>
<dbReference type="GeneID" id="9988646"/>
<evidence type="ECO:0000313" key="2">
    <source>
        <dbReference type="Proteomes" id="UP000006663"/>
    </source>
</evidence>
<geneLocation type="plasmid" evidence="1 2">
    <name>pHBOR02</name>
</geneLocation>
<sequence length="112" mass="11715">MRRRTFLATLAAASISGTASAASDTTTQNATTISDLAFDSTNSLLDASQEQLTDNSVIAVWAEDSASITDADENGDAVSYPQTSIPLVGVDGSVAGFGDDAGRRRPRLFDRQ</sequence>
<protein>
    <submittedName>
        <fullName evidence="1">Uncharacterized protein</fullName>
    </submittedName>
</protein>
<dbReference type="Proteomes" id="UP000006663">
    <property type="component" value="Plasmid pHBOR02"/>
</dbReference>
<dbReference type="KEGG" id="hbo:Hbor_33330"/>
<name>E4NVH3_HALBP</name>
<dbReference type="HOGENOM" id="CLU_2140133_0_0_2"/>
<proteinExistence type="predicted"/>
<dbReference type="EMBL" id="CP001692">
    <property type="protein sequence ID" value="ADQ68857.1"/>
    <property type="molecule type" value="Genomic_DNA"/>
</dbReference>
<dbReference type="RefSeq" id="WP_013440743.1">
    <property type="nucleotide sequence ID" value="NC_014731.1"/>
</dbReference>
<accession>E4NVH3</accession>
<evidence type="ECO:0000313" key="1">
    <source>
        <dbReference type="EMBL" id="ADQ68857.1"/>
    </source>
</evidence>
<keyword evidence="2" id="KW-1185">Reference proteome</keyword>